<dbReference type="RefSeq" id="WP_155040985.1">
    <property type="nucleotide sequence ID" value="NZ_JBHGCD010000030.1"/>
</dbReference>
<name>A0A844HPJ0_9RHOB</name>
<feature type="chain" id="PRO_5033035445" evidence="2">
    <location>
        <begin position="23"/>
        <end position="255"/>
    </location>
</feature>
<dbReference type="Proteomes" id="UP000449846">
    <property type="component" value="Unassembled WGS sequence"/>
</dbReference>
<evidence type="ECO:0000313" key="4">
    <source>
        <dbReference type="Proteomes" id="UP000449846"/>
    </source>
</evidence>
<dbReference type="AlphaFoldDB" id="A0A844HPJ0"/>
<organism evidence="3 4">
    <name type="scientific">Paracoccus litorisediminis</name>
    <dbReference type="NCBI Taxonomy" id="2006130"/>
    <lineage>
        <taxon>Bacteria</taxon>
        <taxon>Pseudomonadati</taxon>
        <taxon>Pseudomonadota</taxon>
        <taxon>Alphaproteobacteria</taxon>
        <taxon>Rhodobacterales</taxon>
        <taxon>Paracoccaceae</taxon>
        <taxon>Paracoccus</taxon>
    </lineage>
</organism>
<evidence type="ECO:0000256" key="1">
    <source>
        <dbReference type="ARBA" id="ARBA00022729"/>
    </source>
</evidence>
<dbReference type="InterPro" id="IPR029046">
    <property type="entry name" value="LolA/LolB/LppX"/>
</dbReference>
<dbReference type="Gene3D" id="2.50.20.10">
    <property type="entry name" value="Lipoprotein localisation LolA/LolB/LppX"/>
    <property type="match status" value="1"/>
</dbReference>
<comment type="caution">
    <text evidence="3">The sequence shown here is derived from an EMBL/GenBank/DDBJ whole genome shotgun (WGS) entry which is preliminary data.</text>
</comment>
<dbReference type="InterPro" id="IPR019207">
    <property type="entry name" value="DUF2092"/>
</dbReference>
<proteinExistence type="predicted"/>
<dbReference type="SUPFAM" id="SSF89392">
    <property type="entry name" value="Prokaryotic lipoproteins and lipoprotein localization factors"/>
    <property type="match status" value="1"/>
</dbReference>
<dbReference type="OrthoDB" id="116979at2"/>
<dbReference type="Pfam" id="PF09865">
    <property type="entry name" value="DUF2092"/>
    <property type="match status" value="1"/>
</dbReference>
<evidence type="ECO:0000313" key="3">
    <source>
        <dbReference type="EMBL" id="MTH61049.1"/>
    </source>
</evidence>
<protein>
    <submittedName>
        <fullName evidence="3">DUF2092 domain-containing protein</fullName>
    </submittedName>
</protein>
<accession>A0A844HPJ0</accession>
<keyword evidence="1 2" id="KW-0732">Signal</keyword>
<evidence type="ECO:0000256" key="2">
    <source>
        <dbReference type="SAM" id="SignalP"/>
    </source>
</evidence>
<keyword evidence="4" id="KW-1185">Reference proteome</keyword>
<gene>
    <name evidence="3" type="ORF">GL300_17705</name>
</gene>
<feature type="signal peptide" evidence="2">
    <location>
        <begin position="1"/>
        <end position="22"/>
    </location>
</feature>
<reference evidence="3 4" key="1">
    <citation type="submission" date="2019-11" db="EMBL/GenBank/DDBJ databases">
        <authorList>
            <person name="Dong K."/>
        </authorList>
    </citation>
    <scope>NUCLEOTIDE SEQUENCE [LARGE SCALE GENOMIC DNA]</scope>
    <source>
        <strain evidence="3 4">NBRC 112902</strain>
    </source>
</reference>
<dbReference type="EMBL" id="WMIG01000012">
    <property type="protein sequence ID" value="MTH61049.1"/>
    <property type="molecule type" value="Genomic_DNA"/>
</dbReference>
<sequence length="255" mass="28488">MGNKTHITALLLAATLSGPAFAEDPIEPAAIEALHAMGAHLAGLQTFALTSQTEMEVVLDDDQKLLIGGTVQYQVQRPDHMRIDLKTDVIDRQLYYDGKTVSYVSPTEGYYAQIENAPPTIKEVLDYTADTYSVSFPAADLFQWGTKDEPIDQIKEAFKVGTATINGAQTDHWAFRTDDQDWEVWLRTDGTSLPARISVVDRQDDARPRFVATYSWDEQAKPASDIFTYQPPEGAKRIDFLETELAPDDETEPQQ</sequence>